<accession>A0A5J5IL91</accession>
<protein>
    <submittedName>
        <fullName evidence="1">DUF433 domain-containing protein</fullName>
    </submittedName>
</protein>
<gene>
    <name evidence="1" type="ORF">FW778_07465</name>
</gene>
<dbReference type="EMBL" id="VYQF01000001">
    <property type="protein sequence ID" value="KAA9041846.1"/>
    <property type="molecule type" value="Genomic_DNA"/>
</dbReference>
<sequence>METTLLNRITNNPAILTGKPVIRGMRISVEQILKMLARGISHEDILEEFPLLEDDDIKACLVYAANMISHDVERA</sequence>
<dbReference type="InterPro" id="IPR009057">
    <property type="entry name" value="Homeodomain-like_sf"/>
</dbReference>
<dbReference type="PANTHER" id="PTHR34849:SF3">
    <property type="entry name" value="SSR2962 PROTEIN"/>
    <property type="match status" value="1"/>
</dbReference>
<dbReference type="Gene3D" id="1.10.10.10">
    <property type="entry name" value="Winged helix-like DNA-binding domain superfamily/Winged helix DNA-binding domain"/>
    <property type="match status" value="1"/>
</dbReference>
<dbReference type="InterPro" id="IPR036388">
    <property type="entry name" value="WH-like_DNA-bd_sf"/>
</dbReference>
<comment type="caution">
    <text evidence="1">The sequence shown here is derived from an EMBL/GenBank/DDBJ whole genome shotgun (WGS) entry which is preliminary data.</text>
</comment>
<proteinExistence type="predicted"/>
<evidence type="ECO:0000313" key="2">
    <source>
        <dbReference type="Proteomes" id="UP000326903"/>
    </source>
</evidence>
<keyword evidence="2" id="KW-1185">Reference proteome</keyword>
<dbReference type="Proteomes" id="UP000326903">
    <property type="component" value="Unassembled WGS sequence"/>
</dbReference>
<dbReference type="InterPro" id="IPR007367">
    <property type="entry name" value="DUF433"/>
</dbReference>
<dbReference type="Pfam" id="PF04255">
    <property type="entry name" value="DUF433"/>
    <property type="match status" value="1"/>
</dbReference>
<dbReference type="SUPFAM" id="SSF46689">
    <property type="entry name" value="Homeodomain-like"/>
    <property type="match status" value="1"/>
</dbReference>
<organism evidence="1 2">
    <name type="scientific">Ginsengibacter hankyongi</name>
    <dbReference type="NCBI Taxonomy" id="2607284"/>
    <lineage>
        <taxon>Bacteria</taxon>
        <taxon>Pseudomonadati</taxon>
        <taxon>Bacteroidota</taxon>
        <taxon>Chitinophagia</taxon>
        <taxon>Chitinophagales</taxon>
        <taxon>Chitinophagaceae</taxon>
        <taxon>Ginsengibacter</taxon>
    </lineage>
</organism>
<name>A0A5J5IL91_9BACT</name>
<dbReference type="AlphaFoldDB" id="A0A5J5IL91"/>
<dbReference type="PANTHER" id="PTHR34849">
    <property type="entry name" value="SSL5025 PROTEIN"/>
    <property type="match status" value="1"/>
</dbReference>
<reference evidence="1 2" key="1">
    <citation type="submission" date="2019-09" db="EMBL/GenBank/DDBJ databases">
        <title>Draft genome sequence of Ginsengibacter sp. BR5-29.</title>
        <authorList>
            <person name="Im W.-T."/>
        </authorList>
    </citation>
    <scope>NUCLEOTIDE SEQUENCE [LARGE SCALE GENOMIC DNA]</scope>
    <source>
        <strain evidence="1 2">BR5-29</strain>
    </source>
</reference>
<dbReference type="RefSeq" id="WP_150413975.1">
    <property type="nucleotide sequence ID" value="NZ_VYQF01000001.1"/>
</dbReference>
<evidence type="ECO:0000313" key="1">
    <source>
        <dbReference type="EMBL" id="KAA9041846.1"/>
    </source>
</evidence>